<keyword evidence="1" id="KW-0472">Membrane</keyword>
<name>A0A2M7VLP1_9BACT</name>
<dbReference type="Proteomes" id="UP000231469">
    <property type="component" value="Unassembled WGS sequence"/>
</dbReference>
<feature type="transmembrane region" description="Helical" evidence="1">
    <location>
        <begin position="115"/>
        <end position="136"/>
    </location>
</feature>
<comment type="caution">
    <text evidence="2">The sequence shown here is derived from an EMBL/GenBank/DDBJ whole genome shotgun (WGS) entry which is preliminary data.</text>
</comment>
<accession>A0A2M7VLP1</accession>
<proteinExistence type="predicted"/>
<gene>
    <name evidence="2" type="ORF">COX73_00085</name>
</gene>
<dbReference type="AlphaFoldDB" id="A0A2M7VLP1"/>
<feature type="transmembrane region" description="Helical" evidence="1">
    <location>
        <begin position="175"/>
        <end position="197"/>
    </location>
</feature>
<keyword evidence="1" id="KW-0812">Transmembrane</keyword>
<reference evidence="3" key="1">
    <citation type="submission" date="2017-09" db="EMBL/GenBank/DDBJ databases">
        <title>Depth-based differentiation of microbial function through sediment-hosted aquifers and enrichment of novel symbionts in the deep terrestrial subsurface.</title>
        <authorList>
            <person name="Probst A.J."/>
            <person name="Ladd B."/>
            <person name="Jarett J.K."/>
            <person name="Geller-Mcgrath D.E."/>
            <person name="Sieber C.M.K."/>
            <person name="Emerson J.B."/>
            <person name="Anantharaman K."/>
            <person name="Thomas B.C."/>
            <person name="Malmstrom R."/>
            <person name="Stieglmeier M."/>
            <person name="Klingl A."/>
            <person name="Woyke T."/>
            <person name="Ryan C.M."/>
            <person name="Banfield J.F."/>
        </authorList>
    </citation>
    <scope>NUCLEOTIDE SEQUENCE [LARGE SCALE GENOMIC DNA]</scope>
</reference>
<evidence type="ECO:0000313" key="3">
    <source>
        <dbReference type="Proteomes" id="UP000231469"/>
    </source>
</evidence>
<feature type="transmembrane region" description="Helical" evidence="1">
    <location>
        <begin position="91"/>
        <end position="109"/>
    </location>
</feature>
<evidence type="ECO:0000256" key="1">
    <source>
        <dbReference type="SAM" id="Phobius"/>
    </source>
</evidence>
<sequence>MPPKKNFKLSLSFRKQKPPKNLLKTSARTIFCKRKFLNKNMGLFSVNYQNVPGQCVYAKGGLKFRADEDKLRHYFSPILPRISLNDIIGEAVFWSMLPSALAIWIFPILLYFKGILFALIATLILYLITEIGHLIFYLKPLNYIVFILGNNFLAFIIYLIWAMMLIRSGSKEEVIVLGVWFLFFAFGLGQLILLPLLPILTKFFALPPSDQILRNVGWYYARKFGLDPTKWRMSDEVNDEKQNKEFDERKN</sequence>
<evidence type="ECO:0000313" key="2">
    <source>
        <dbReference type="EMBL" id="PJA02569.1"/>
    </source>
</evidence>
<organism evidence="2 3">
    <name type="scientific">bacterium (Candidatus Gribaldobacteria) CG_4_10_14_0_2_um_filter_36_18</name>
    <dbReference type="NCBI Taxonomy" id="2014264"/>
    <lineage>
        <taxon>Bacteria</taxon>
        <taxon>Candidatus Gribaldobacteria</taxon>
    </lineage>
</organism>
<keyword evidence="1" id="KW-1133">Transmembrane helix</keyword>
<feature type="transmembrane region" description="Helical" evidence="1">
    <location>
        <begin position="143"/>
        <end position="163"/>
    </location>
</feature>
<protein>
    <submittedName>
        <fullName evidence="2">Uncharacterized protein</fullName>
    </submittedName>
</protein>
<dbReference type="EMBL" id="PFPS01000004">
    <property type="protein sequence ID" value="PJA02569.1"/>
    <property type="molecule type" value="Genomic_DNA"/>
</dbReference>